<dbReference type="SUPFAM" id="SSF49899">
    <property type="entry name" value="Concanavalin A-like lectins/glucanases"/>
    <property type="match status" value="1"/>
</dbReference>
<dbReference type="InterPro" id="IPR013320">
    <property type="entry name" value="ConA-like_dom_sf"/>
</dbReference>
<dbReference type="Gene3D" id="2.60.120.200">
    <property type="match status" value="1"/>
</dbReference>
<dbReference type="CDD" id="cd00413">
    <property type="entry name" value="Glyco_hydrolase_16"/>
    <property type="match status" value="1"/>
</dbReference>
<evidence type="ECO:0000313" key="2">
    <source>
        <dbReference type="EMBL" id="KAF8677701.1"/>
    </source>
</evidence>
<name>A0A8H7H5D0_9AGAM</name>
<gene>
    <name evidence="2" type="ORF">RHS04_06037</name>
</gene>
<keyword evidence="2" id="KW-0430">Lectin</keyword>
<dbReference type="EMBL" id="JACYCC010000040">
    <property type="protein sequence ID" value="KAF8677701.1"/>
    <property type="molecule type" value="Genomic_DNA"/>
</dbReference>
<sequence length="200" mass="21843">MVRTLLLAPFSIAVASAATLTERQANTRACGYKDSTGAVWRESIVSDFTAGSESVLSQNYYKFTWQEDHENVPYGMQYTANNVYAYNDGLGIKASAYSGSGRVQTGGIGTTRSDILYEFLSSDVDYYQRVHQTNQPGLINDNTDLSACKAVVIPGADFTAFHEHRLDWLPGSTKYYYDGSLKSTVSKNSPAVASSILANV</sequence>
<reference evidence="2" key="1">
    <citation type="submission" date="2020-09" db="EMBL/GenBank/DDBJ databases">
        <title>Comparative genome analyses of four rice-infecting Rhizoctonia solani isolates reveal extensive enrichment of homogalacturonan modification genes.</title>
        <authorList>
            <person name="Lee D.-Y."/>
            <person name="Jeon J."/>
            <person name="Kim K.-T."/>
            <person name="Cheong K."/>
            <person name="Song H."/>
            <person name="Choi G."/>
            <person name="Ko J."/>
            <person name="Opiyo S.O."/>
            <person name="Zuo S."/>
            <person name="Madhav S."/>
            <person name="Lee Y.-H."/>
            <person name="Wang G.-L."/>
        </authorList>
    </citation>
    <scope>NUCLEOTIDE SEQUENCE</scope>
    <source>
        <strain evidence="2">AG1-IA YN-7</strain>
    </source>
</reference>
<protein>
    <submittedName>
        <fullName evidence="2">Concanavalin a-like lectin glucanase</fullName>
    </submittedName>
</protein>
<keyword evidence="1" id="KW-0732">Signal</keyword>
<organism evidence="2 3">
    <name type="scientific">Rhizoctonia solani</name>
    <dbReference type="NCBI Taxonomy" id="456999"/>
    <lineage>
        <taxon>Eukaryota</taxon>
        <taxon>Fungi</taxon>
        <taxon>Dikarya</taxon>
        <taxon>Basidiomycota</taxon>
        <taxon>Agaricomycotina</taxon>
        <taxon>Agaricomycetes</taxon>
        <taxon>Cantharellales</taxon>
        <taxon>Ceratobasidiaceae</taxon>
        <taxon>Rhizoctonia</taxon>
    </lineage>
</organism>
<feature type="chain" id="PRO_5034142948" evidence="1">
    <location>
        <begin position="18"/>
        <end position="200"/>
    </location>
</feature>
<evidence type="ECO:0000256" key="1">
    <source>
        <dbReference type="SAM" id="SignalP"/>
    </source>
</evidence>
<proteinExistence type="predicted"/>
<dbReference type="AlphaFoldDB" id="A0A8H7H5D0"/>
<comment type="caution">
    <text evidence="2">The sequence shown here is derived from an EMBL/GenBank/DDBJ whole genome shotgun (WGS) entry which is preliminary data.</text>
</comment>
<feature type="signal peptide" evidence="1">
    <location>
        <begin position="1"/>
        <end position="17"/>
    </location>
</feature>
<dbReference type="Proteomes" id="UP000650582">
    <property type="component" value="Unassembled WGS sequence"/>
</dbReference>
<dbReference type="GO" id="GO:0030246">
    <property type="term" value="F:carbohydrate binding"/>
    <property type="evidence" value="ECO:0007669"/>
    <property type="project" value="UniProtKB-KW"/>
</dbReference>
<evidence type="ECO:0000313" key="3">
    <source>
        <dbReference type="Proteomes" id="UP000650582"/>
    </source>
</evidence>
<accession>A0A8H7H5D0</accession>